<dbReference type="Proteomes" id="UP000566819">
    <property type="component" value="Unassembled WGS sequence"/>
</dbReference>
<dbReference type="OrthoDB" id="1907495at2759"/>
<sequence length="304" mass="34204">MVKNSLQSETSLKKYSPLLRDPFSIVSYLHEWGTTTMFELGTVGGAAPERVAKWMGRLGIVDIFFEFVTVTAEGNFAYLVLLIRTLVDTLLRLQRSEDINCRIKNQKMAKSDTSLEELQNEWREMFQKTLPAAATSKSSSQPEWPVHVDHCFARIILDNIVGIDSPWTENIEAPAYKNITREQLVDSIELGRKILEGEADLVELDDKSLELRGKEKGVSAKRKRKVVDEETEVTRKASKKKSSSPTAKEFKVVGTNQISETSPHFQTPSSNQDIDLTPWLKKIALSDKTPFQKKVLTALCQSGG</sequence>
<reference evidence="2 3" key="1">
    <citation type="submission" date="2020-03" db="EMBL/GenBank/DDBJ databases">
        <title>Draft Genome Sequence of Cudoniella acicularis.</title>
        <authorList>
            <person name="Buettner E."/>
            <person name="Kellner H."/>
        </authorList>
    </citation>
    <scope>NUCLEOTIDE SEQUENCE [LARGE SCALE GENOMIC DNA]</scope>
    <source>
        <strain evidence="2 3">DSM 108380</strain>
    </source>
</reference>
<proteinExistence type="predicted"/>
<name>A0A8H4RKQ7_9HELO</name>
<evidence type="ECO:0000313" key="3">
    <source>
        <dbReference type="Proteomes" id="UP000566819"/>
    </source>
</evidence>
<dbReference type="EMBL" id="JAAMPI010000526">
    <property type="protein sequence ID" value="KAF4630670.1"/>
    <property type="molecule type" value="Genomic_DNA"/>
</dbReference>
<comment type="caution">
    <text evidence="2">The sequence shown here is derived from an EMBL/GenBank/DDBJ whole genome shotgun (WGS) entry which is preliminary data.</text>
</comment>
<organism evidence="2 3">
    <name type="scientific">Cudoniella acicularis</name>
    <dbReference type="NCBI Taxonomy" id="354080"/>
    <lineage>
        <taxon>Eukaryota</taxon>
        <taxon>Fungi</taxon>
        <taxon>Dikarya</taxon>
        <taxon>Ascomycota</taxon>
        <taxon>Pezizomycotina</taxon>
        <taxon>Leotiomycetes</taxon>
        <taxon>Helotiales</taxon>
        <taxon>Tricladiaceae</taxon>
        <taxon>Cudoniella</taxon>
    </lineage>
</organism>
<feature type="compositionally biased region" description="Polar residues" evidence="1">
    <location>
        <begin position="254"/>
        <end position="273"/>
    </location>
</feature>
<keyword evidence="3" id="KW-1185">Reference proteome</keyword>
<feature type="region of interest" description="Disordered" evidence="1">
    <location>
        <begin position="236"/>
        <end position="273"/>
    </location>
</feature>
<gene>
    <name evidence="2" type="ORF">G7Y89_g7464</name>
</gene>
<protein>
    <submittedName>
        <fullName evidence="2">Uncharacterized protein</fullName>
    </submittedName>
</protein>
<accession>A0A8H4RKQ7</accession>
<dbReference type="AlphaFoldDB" id="A0A8H4RKQ7"/>
<evidence type="ECO:0000313" key="2">
    <source>
        <dbReference type="EMBL" id="KAF4630670.1"/>
    </source>
</evidence>
<evidence type="ECO:0000256" key="1">
    <source>
        <dbReference type="SAM" id="MobiDB-lite"/>
    </source>
</evidence>